<evidence type="ECO:0000256" key="4">
    <source>
        <dbReference type="SAM" id="SignalP"/>
    </source>
</evidence>
<evidence type="ECO:0000256" key="3">
    <source>
        <dbReference type="SAM" id="MobiDB-lite"/>
    </source>
</evidence>
<evidence type="ECO:0000259" key="5">
    <source>
        <dbReference type="Pfam" id="PF09375"/>
    </source>
</evidence>
<dbReference type="PROSITE" id="PS51257">
    <property type="entry name" value="PROKAR_LIPOPROTEIN"/>
    <property type="match status" value="1"/>
</dbReference>
<evidence type="ECO:0000256" key="2">
    <source>
        <dbReference type="ARBA" id="ARBA00022729"/>
    </source>
</evidence>
<reference evidence="6 7" key="1">
    <citation type="submission" date="2019-09" db="EMBL/GenBank/DDBJ databases">
        <title>Genome sequence and assembly of Flavobacterium sp.</title>
        <authorList>
            <person name="Chhetri G."/>
        </authorList>
    </citation>
    <scope>NUCLEOTIDE SEQUENCE [LARGE SCALE GENOMIC DNA]</scope>
    <source>
        <strain evidence="6 7">SNL9</strain>
    </source>
</reference>
<protein>
    <submittedName>
        <fullName evidence="6">Imelysin</fullName>
    </submittedName>
</protein>
<evidence type="ECO:0000313" key="6">
    <source>
        <dbReference type="EMBL" id="KAA5538109.1"/>
    </source>
</evidence>
<dbReference type="RefSeq" id="WP_150009353.1">
    <property type="nucleotide sequence ID" value="NZ_VWSG01000001.1"/>
</dbReference>
<evidence type="ECO:0000313" key="7">
    <source>
        <dbReference type="Proteomes" id="UP000325141"/>
    </source>
</evidence>
<dbReference type="EMBL" id="VWSG01000001">
    <property type="protein sequence ID" value="KAA5538109.1"/>
    <property type="molecule type" value="Genomic_DNA"/>
</dbReference>
<feature type="chain" id="PRO_5024309607" evidence="4">
    <location>
        <begin position="22"/>
        <end position="360"/>
    </location>
</feature>
<sequence length="360" mass="39156">MKNYLVKSVALAMTAFTIASCSDNDEPTVDPVETATLKEAVTNTSNNIIINTYSNLNQKAAALHTAVTQLSTSLTAENLTKAKNAWMETRVYWEQSEGFLYGPVDTEGIDPAMDTWPVDVTAMNDILNSSSPITVATLENNNEARGFHLIEFLLWGENGTKKVDQLTPRQLELLKAATQDLHNNTQKLHNGWIASAGNFVDNFINPSPNAYPSYTVVLEEITEGLIIIADEVANGKIEDPLNSEGSTPNAELEESRFSNNSKTDFIDNMRSIQNIYLGTANGVGNGKGLSTLVNAKDPALDAKIKNAINEAIMGLDAIPGTFSNAIFNNRNQVKAAQVKVNALHTVLQADLKPFVVNNLK</sequence>
<feature type="region of interest" description="Disordered" evidence="3">
    <location>
        <begin position="237"/>
        <end position="257"/>
    </location>
</feature>
<gene>
    <name evidence="6" type="ORF">F0460_00455</name>
</gene>
<evidence type="ECO:0000256" key="1">
    <source>
        <dbReference type="ARBA" id="ARBA00004196"/>
    </source>
</evidence>
<dbReference type="AlphaFoldDB" id="A0A5M6CXW3"/>
<keyword evidence="2 4" id="KW-0732">Signal</keyword>
<dbReference type="GO" id="GO:0030313">
    <property type="term" value="C:cell envelope"/>
    <property type="evidence" value="ECO:0007669"/>
    <property type="project" value="UniProtKB-SubCell"/>
</dbReference>
<dbReference type="InterPro" id="IPR038352">
    <property type="entry name" value="Imelysin_sf"/>
</dbReference>
<keyword evidence="7" id="KW-1185">Reference proteome</keyword>
<dbReference type="Pfam" id="PF09375">
    <property type="entry name" value="Peptidase_M75"/>
    <property type="match status" value="1"/>
</dbReference>
<comment type="caution">
    <text evidence="6">The sequence shown here is derived from an EMBL/GenBank/DDBJ whole genome shotgun (WGS) entry which is preliminary data.</text>
</comment>
<accession>A0A5M6CXW3</accession>
<dbReference type="InterPro" id="IPR018976">
    <property type="entry name" value="Imelysin-like"/>
</dbReference>
<feature type="signal peptide" evidence="4">
    <location>
        <begin position="1"/>
        <end position="21"/>
    </location>
</feature>
<dbReference type="InterPro" id="IPR034982">
    <property type="entry name" value="Imelysin-like_IrpA"/>
</dbReference>
<organism evidence="6 7">
    <name type="scientific">Paenimyroides baculatum</name>
    <dbReference type="NCBI Taxonomy" id="2608000"/>
    <lineage>
        <taxon>Bacteria</taxon>
        <taxon>Pseudomonadati</taxon>
        <taxon>Bacteroidota</taxon>
        <taxon>Flavobacteriia</taxon>
        <taxon>Flavobacteriales</taxon>
        <taxon>Flavobacteriaceae</taxon>
        <taxon>Paenimyroides</taxon>
    </lineage>
</organism>
<name>A0A5M6CXW3_9FLAO</name>
<comment type="subcellular location">
    <subcellularLocation>
        <location evidence="1">Cell envelope</location>
    </subcellularLocation>
</comment>
<dbReference type="Proteomes" id="UP000325141">
    <property type="component" value="Unassembled WGS sequence"/>
</dbReference>
<proteinExistence type="predicted"/>
<dbReference type="CDD" id="cd14658">
    <property type="entry name" value="Imelysin-like_IrpA"/>
    <property type="match status" value="1"/>
</dbReference>
<dbReference type="Gene3D" id="1.20.1420.20">
    <property type="entry name" value="M75 peptidase, HXXE motif"/>
    <property type="match status" value="1"/>
</dbReference>
<feature type="domain" description="Imelysin-like" evidence="5">
    <location>
        <begin position="50"/>
        <end position="345"/>
    </location>
</feature>